<dbReference type="GO" id="GO:0008276">
    <property type="term" value="F:protein methyltransferase activity"/>
    <property type="evidence" value="ECO:0007669"/>
    <property type="project" value="InterPro"/>
</dbReference>
<gene>
    <name evidence="7" type="primary">cbiE</name>
    <name evidence="7" type="ORF">FOY51_18815</name>
</gene>
<dbReference type="Proteomes" id="UP000322244">
    <property type="component" value="Unassembled WGS sequence"/>
</dbReference>
<keyword evidence="8" id="KW-1185">Reference proteome</keyword>
<protein>
    <submittedName>
        <fullName evidence="7">Precorrin-6y C5,15-methyltransferase (Decarboxylating) subunit CbiE</fullName>
    </submittedName>
</protein>
<evidence type="ECO:0000256" key="5">
    <source>
        <dbReference type="ARBA" id="ARBA00022691"/>
    </source>
</evidence>
<sequence length="400" mass="42400">MTEKVVVVGIGADGWDGLTSVARHAISACDVLLGSCRQLDLVPAGDHERVPWPSPLLPALAGLFEGYADRKLCVLASGDPMFHGIGVSLAKLLGPQRLHVIPQPSSASLACARLAWPLAETPVVSLVNRQVETLLPALMDDARLLVLSNNGQTPAEVAHLLSANGYGRSVLRVLEQLGGPSERQLDAVAVEWAHHRVDALNIIAIECIADPTAIRLTRGPGLPDHVYGGDGQLTKSEMRALSVAALAPAPGELLWDVGGGSGSIAIEWSRSHPRCRAIAFERKADRSEQILANARALGVPTVRVLGAAPAALGEAETPNAIFVGGGLTDSGLLDECWSRLPAGGRLVANSVTAESDSVLLDWAGRHGGSLRRFQIYRAEPLGRFTSWRPHLPVTQWCVSK</sequence>
<keyword evidence="2" id="KW-0169">Cobalamin biosynthesis</keyword>
<evidence type="ECO:0000313" key="7">
    <source>
        <dbReference type="EMBL" id="KAA0021304.1"/>
    </source>
</evidence>
<dbReference type="InterPro" id="IPR035996">
    <property type="entry name" value="4pyrrol_Methylase_sf"/>
</dbReference>
<reference evidence="7 8" key="1">
    <citation type="submission" date="2019-07" db="EMBL/GenBank/DDBJ databases">
        <title>Rhodococcus cavernicolus sp. nov., isolated from a cave.</title>
        <authorList>
            <person name="Lee S.D."/>
        </authorList>
    </citation>
    <scope>NUCLEOTIDE SEQUENCE [LARGE SCALE GENOMIC DNA]</scope>
    <source>
        <strain evidence="7 8">C1-24</strain>
    </source>
</reference>
<comment type="pathway">
    <text evidence="1">Cofactor biosynthesis; adenosylcobalamin biosynthesis.</text>
</comment>
<organism evidence="7 8">
    <name type="scientific">Antrihabitans cavernicola</name>
    <dbReference type="NCBI Taxonomy" id="2495913"/>
    <lineage>
        <taxon>Bacteria</taxon>
        <taxon>Bacillati</taxon>
        <taxon>Actinomycetota</taxon>
        <taxon>Actinomycetes</taxon>
        <taxon>Mycobacteriales</taxon>
        <taxon>Nocardiaceae</taxon>
        <taxon>Antrihabitans</taxon>
    </lineage>
</organism>
<dbReference type="SUPFAM" id="SSF53335">
    <property type="entry name" value="S-adenosyl-L-methionine-dependent methyltransferases"/>
    <property type="match status" value="1"/>
</dbReference>
<evidence type="ECO:0000313" key="8">
    <source>
        <dbReference type="Proteomes" id="UP000322244"/>
    </source>
</evidence>
<evidence type="ECO:0000256" key="4">
    <source>
        <dbReference type="ARBA" id="ARBA00022679"/>
    </source>
</evidence>
<dbReference type="InterPro" id="IPR000878">
    <property type="entry name" value="4pyrrol_Mease"/>
</dbReference>
<dbReference type="CDD" id="cd11644">
    <property type="entry name" value="Precorrin-6Y-MT"/>
    <property type="match status" value="1"/>
</dbReference>
<keyword evidence="5" id="KW-0949">S-adenosyl-L-methionine</keyword>
<proteinExistence type="predicted"/>
<dbReference type="InterPro" id="IPR014008">
    <property type="entry name" value="Cbl_synth_MTase_CbiT"/>
</dbReference>
<dbReference type="InterPro" id="IPR012818">
    <property type="entry name" value="CbiE"/>
</dbReference>
<dbReference type="GO" id="GO:0032259">
    <property type="term" value="P:methylation"/>
    <property type="evidence" value="ECO:0007669"/>
    <property type="project" value="UniProtKB-KW"/>
</dbReference>
<dbReference type="InterPro" id="IPR029063">
    <property type="entry name" value="SAM-dependent_MTases_sf"/>
</dbReference>
<dbReference type="InterPro" id="IPR006365">
    <property type="entry name" value="Cbl_synth_CobL"/>
</dbReference>
<evidence type="ECO:0000256" key="2">
    <source>
        <dbReference type="ARBA" id="ARBA00022573"/>
    </source>
</evidence>
<dbReference type="OrthoDB" id="9787825at2"/>
<dbReference type="PANTHER" id="PTHR43182">
    <property type="entry name" value="COBALT-PRECORRIN-6B C(15)-METHYLTRANSFERASE (DECARBOXYLATING)"/>
    <property type="match status" value="1"/>
</dbReference>
<dbReference type="Gene3D" id="3.40.50.150">
    <property type="entry name" value="Vaccinia Virus protein VP39"/>
    <property type="match status" value="1"/>
</dbReference>
<keyword evidence="4 7" id="KW-0808">Transferase</keyword>
<dbReference type="PANTHER" id="PTHR43182:SF1">
    <property type="entry name" value="COBALT-PRECORRIN-7 C(5)-METHYLTRANSFERASE"/>
    <property type="match status" value="1"/>
</dbReference>
<dbReference type="Pfam" id="PF00590">
    <property type="entry name" value="TP_methylase"/>
    <property type="match status" value="1"/>
</dbReference>
<evidence type="ECO:0000256" key="1">
    <source>
        <dbReference type="ARBA" id="ARBA00004953"/>
    </source>
</evidence>
<dbReference type="UniPathway" id="UPA00148"/>
<dbReference type="InterPro" id="IPR050714">
    <property type="entry name" value="Cobalamin_biosynth_MTase"/>
</dbReference>
<dbReference type="AlphaFoldDB" id="A0A5A7S729"/>
<name>A0A5A7S729_9NOCA</name>
<evidence type="ECO:0000256" key="3">
    <source>
        <dbReference type="ARBA" id="ARBA00022603"/>
    </source>
</evidence>
<keyword evidence="3 7" id="KW-0489">Methyltransferase</keyword>
<feature type="domain" description="Tetrapyrrole methylase" evidence="6">
    <location>
        <begin position="4"/>
        <end position="183"/>
    </location>
</feature>
<evidence type="ECO:0000259" key="6">
    <source>
        <dbReference type="Pfam" id="PF00590"/>
    </source>
</evidence>
<dbReference type="Gene3D" id="3.40.1010.10">
    <property type="entry name" value="Cobalt-precorrin-4 Transmethylase, Domain 1"/>
    <property type="match status" value="1"/>
</dbReference>
<dbReference type="NCBIfam" id="TIGR02467">
    <property type="entry name" value="CbiE"/>
    <property type="match status" value="1"/>
</dbReference>
<dbReference type="PIRSF" id="PIRSF036428">
    <property type="entry name" value="CobL"/>
    <property type="match status" value="1"/>
</dbReference>
<dbReference type="GO" id="GO:0009236">
    <property type="term" value="P:cobalamin biosynthetic process"/>
    <property type="evidence" value="ECO:0007669"/>
    <property type="project" value="UniProtKB-UniPathway"/>
</dbReference>
<dbReference type="SUPFAM" id="SSF53790">
    <property type="entry name" value="Tetrapyrrole methylase"/>
    <property type="match status" value="1"/>
</dbReference>
<comment type="caution">
    <text evidence="7">The sequence shown here is derived from an EMBL/GenBank/DDBJ whole genome shotgun (WGS) entry which is preliminary data.</text>
</comment>
<dbReference type="RefSeq" id="WP_149431808.1">
    <property type="nucleotide sequence ID" value="NZ_VLNY01000010.1"/>
</dbReference>
<dbReference type="InterPro" id="IPR014777">
    <property type="entry name" value="4pyrrole_Mease_sub1"/>
</dbReference>
<dbReference type="NCBIfam" id="TIGR02469">
    <property type="entry name" value="CbiT"/>
    <property type="match status" value="1"/>
</dbReference>
<dbReference type="EMBL" id="VLNY01000010">
    <property type="protein sequence ID" value="KAA0021304.1"/>
    <property type="molecule type" value="Genomic_DNA"/>
</dbReference>
<accession>A0A5A7S729</accession>